<dbReference type="EMBL" id="LT981265">
    <property type="protein sequence ID" value="SPC34068.1"/>
    <property type="molecule type" value="Genomic_DNA"/>
</dbReference>
<dbReference type="PROSITE" id="PS01228">
    <property type="entry name" value="COF_1"/>
    <property type="match status" value="1"/>
</dbReference>
<dbReference type="Pfam" id="PF12710">
    <property type="entry name" value="HAD"/>
    <property type="match status" value="1"/>
</dbReference>
<evidence type="ECO:0000256" key="6">
    <source>
        <dbReference type="ARBA" id="ARBA00022801"/>
    </source>
</evidence>
<dbReference type="GeneID" id="41594948"/>
<dbReference type="GO" id="GO:0036424">
    <property type="term" value="F:L-phosphoserine phosphatase activity"/>
    <property type="evidence" value="ECO:0007669"/>
    <property type="project" value="TreeGrafter"/>
</dbReference>
<keyword evidence="5" id="KW-0479">Metal-binding</keyword>
<evidence type="ECO:0000313" key="9">
    <source>
        <dbReference type="EMBL" id="SPC34068.1"/>
    </source>
</evidence>
<keyword evidence="8" id="KW-0718">Serine biosynthesis</keyword>
<dbReference type="GO" id="GO:0005737">
    <property type="term" value="C:cytoplasm"/>
    <property type="evidence" value="ECO:0007669"/>
    <property type="project" value="TreeGrafter"/>
</dbReference>
<proteinExistence type="predicted"/>
<evidence type="ECO:0000256" key="3">
    <source>
        <dbReference type="ARBA" id="ARBA00012640"/>
    </source>
</evidence>
<evidence type="ECO:0000256" key="5">
    <source>
        <dbReference type="ARBA" id="ARBA00022723"/>
    </source>
</evidence>
<dbReference type="InterPro" id="IPR036412">
    <property type="entry name" value="HAD-like_sf"/>
</dbReference>
<sequence>MQEGSREEARLLVAFDMDGTLLNGRLVLALADRCNVREQVTGIMSSTNMHGYEKSRAIARLWKGISKDDVLEALASIPLSSNAQEAVEALKGSGHVIGIISDSYDVAVEHIASMLSMDFSIANKLVHDSNGILTGELIMPLGWERIGCRCMNSVCKRFHLESIAKRFGIGREHTVAVGDSENDVCMLEQAGVSIAYKPKSLKVKDNAMYIIDDLYDVVDILNRTYGLAVRRGSTQHK</sequence>
<organism evidence="9 10">
    <name type="scientific">Candidatus Nitrosocaldus cavascurensis</name>
    <dbReference type="NCBI Taxonomy" id="2058097"/>
    <lineage>
        <taxon>Archaea</taxon>
        <taxon>Nitrososphaerota</taxon>
        <taxon>Nitrososphaeria</taxon>
        <taxon>Candidatus Nitrosocaldales</taxon>
        <taxon>Candidatus Nitrosocaldaceae</taxon>
        <taxon>Candidatus Nitrosocaldus</taxon>
    </lineage>
</organism>
<dbReference type="GO" id="GO:0000287">
    <property type="term" value="F:magnesium ion binding"/>
    <property type="evidence" value="ECO:0007669"/>
    <property type="project" value="TreeGrafter"/>
</dbReference>
<dbReference type="KEGG" id="ncv:NCAV_0891"/>
<keyword evidence="10" id="KW-1185">Reference proteome</keyword>
<keyword evidence="7" id="KW-0460">Magnesium</keyword>
<comment type="pathway">
    <text evidence="2">Amino-acid biosynthesis; L-serine biosynthesis; L-serine from 3-phospho-D-glycerate: step 3/3.</text>
</comment>
<evidence type="ECO:0000256" key="1">
    <source>
        <dbReference type="ARBA" id="ARBA00001946"/>
    </source>
</evidence>
<dbReference type="InterPro" id="IPR023214">
    <property type="entry name" value="HAD_sf"/>
</dbReference>
<dbReference type="SUPFAM" id="SSF56784">
    <property type="entry name" value="HAD-like"/>
    <property type="match status" value="1"/>
</dbReference>
<accession>A0A2K5AQY7</accession>
<dbReference type="RefSeq" id="WP_103287188.1">
    <property type="nucleotide sequence ID" value="NZ_LT981265.1"/>
</dbReference>
<dbReference type="PANTHER" id="PTHR43344:SF2">
    <property type="entry name" value="PHOSPHOSERINE PHOSPHATASE"/>
    <property type="match status" value="1"/>
</dbReference>
<protein>
    <recommendedName>
        <fullName evidence="3">phosphoserine phosphatase</fullName>
        <ecNumber evidence="3">3.1.3.3</ecNumber>
    </recommendedName>
</protein>
<evidence type="ECO:0000256" key="8">
    <source>
        <dbReference type="ARBA" id="ARBA00023299"/>
    </source>
</evidence>
<dbReference type="Proteomes" id="UP000236248">
    <property type="component" value="Chromosome NCAV"/>
</dbReference>
<dbReference type="PANTHER" id="PTHR43344">
    <property type="entry name" value="PHOSPHOSERINE PHOSPHATASE"/>
    <property type="match status" value="1"/>
</dbReference>
<evidence type="ECO:0000256" key="7">
    <source>
        <dbReference type="ARBA" id="ARBA00022842"/>
    </source>
</evidence>
<dbReference type="EC" id="3.1.3.3" evidence="3"/>
<name>A0A2K5AQY7_9ARCH</name>
<dbReference type="NCBIfam" id="TIGR01488">
    <property type="entry name" value="HAD-SF-IB"/>
    <property type="match status" value="1"/>
</dbReference>
<gene>
    <name evidence="9" type="ORF">NCAV_0891</name>
</gene>
<dbReference type="Gene3D" id="3.40.50.1000">
    <property type="entry name" value="HAD superfamily/HAD-like"/>
    <property type="match status" value="1"/>
</dbReference>
<reference evidence="10" key="1">
    <citation type="submission" date="2018-01" db="EMBL/GenBank/DDBJ databases">
        <authorList>
            <person name="Kerou L M."/>
        </authorList>
    </citation>
    <scope>NUCLEOTIDE SEQUENCE [LARGE SCALE GENOMIC DNA]</scope>
    <source>
        <strain evidence="10">SCU2</strain>
    </source>
</reference>
<keyword evidence="4" id="KW-0028">Amino-acid biosynthesis</keyword>
<evidence type="ECO:0000313" key="10">
    <source>
        <dbReference type="Proteomes" id="UP000236248"/>
    </source>
</evidence>
<evidence type="ECO:0000256" key="2">
    <source>
        <dbReference type="ARBA" id="ARBA00005135"/>
    </source>
</evidence>
<comment type="cofactor">
    <cofactor evidence="1">
        <name>Mg(2+)</name>
        <dbReference type="ChEBI" id="CHEBI:18420"/>
    </cofactor>
</comment>
<dbReference type="InterPro" id="IPR050582">
    <property type="entry name" value="HAD-like_SerB"/>
</dbReference>
<dbReference type="GO" id="GO:0006564">
    <property type="term" value="P:L-serine biosynthetic process"/>
    <property type="evidence" value="ECO:0007669"/>
    <property type="project" value="UniProtKB-KW"/>
</dbReference>
<evidence type="ECO:0000256" key="4">
    <source>
        <dbReference type="ARBA" id="ARBA00022605"/>
    </source>
</evidence>
<dbReference type="AlphaFoldDB" id="A0A2K5AQY7"/>
<keyword evidence="6 9" id="KW-0378">Hydrolase</keyword>